<feature type="domain" description="Hemerythrin-like" evidence="6">
    <location>
        <begin position="452"/>
        <end position="578"/>
    </location>
</feature>
<dbReference type="GO" id="GO:0016616">
    <property type="term" value="F:oxidoreductase activity, acting on the CH-OH group of donors, NAD or NADP as acceptor"/>
    <property type="evidence" value="ECO:0007669"/>
    <property type="project" value="InterPro"/>
</dbReference>
<keyword evidence="2" id="KW-0560">Oxidoreductase</keyword>
<comment type="similarity">
    <text evidence="1">Belongs to the 3-beta-HSD family.</text>
</comment>
<keyword evidence="4" id="KW-1133">Transmembrane helix</keyword>
<keyword evidence="4" id="KW-0472">Membrane</keyword>
<sequence length="718" mass="79631">MASSVDNSSETSSAECPISMGLSSDLASPLTRQSSYESSNDDATPLPPQLGDVLVIGGCGFLGHHVVKFLRKEPSVTSVSVMCRSPFKNKFEGVTYHIGNITNLNHCRHVIQQVKPNAIFNTASPHAYKDHVNVPNIFKVNVDGNVNLLQAASEVGTVKAYVYTSSGPIIAGSGGGYDHADETTPTLVVPRPMKGDPYHVAKALGDKLVLEANGKNGIRTCTIRPTALYGEGDGQMVGPVVKALEDGQTTVWTGYNDIDMDVVYVGHVAIAEVQAAKGLLAEITDPKAPKVSGEAFNITDDQPSPPLTFFRKYWALCGDETPLSSVWYIHPTLVLIMANIAEWIVWATTRGKLRPESLILERMEFVLFTRTYSIKKARERLGFEPWKDQDYASQDEALKGAVEWYLRPENHGPIKIGGSPSWPEVPFKLISDTGALDLPASKQDHYCVKNARIMAQTHNTIFRALNAIYQQATDIDPGTQQAVDMLVYCSITYDFIHHHQLGEESIYFPEIEKAAKIPGLMEENVAQHHFVDDGLERLRKYAETTRPEAYGGEEICRIIDEFAMAYEHHQHEEIKTILNLHDKIDSKTLKAIDVRMRKEAERQSDIFKAAPFVLGCQDKNFKLGGKVYPFPEMSFVVPYIVSIALSGRHSGVWRFNPSTFHGQPRPYPECKNDQPSKAELIAPPNPGMPTKFDLTSALPSTQVIFAMLFALLAYILYF</sequence>
<dbReference type="SUPFAM" id="SSF51735">
    <property type="entry name" value="NAD(P)-binding Rossmann-fold domains"/>
    <property type="match status" value="1"/>
</dbReference>
<evidence type="ECO:0000256" key="1">
    <source>
        <dbReference type="ARBA" id="ARBA00009219"/>
    </source>
</evidence>
<dbReference type="Pfam" id="PF01073">
    <property type="entry name" value="3Beta_HSD"/>
    <property type="match status" value="1"/>
</dbReference>
<dbReference type="AlphaFoldDB" id="A0A1L7WSE4"/>
<dbReference type="CDD" id="cd12108">
    <property type="entry name" value="Hr-like"/>
    <property type="match status" value="1"/>
</dbReference>
<dbReference type="InterPro" id="IPR036291">
    <property type="entry name" value="NAD(P)-bd_dom_sf"/>
</dbReference>
<reference evidence="7 8" key="1">
    <citation type="submission" date="2016-03" db="EMBL/GenBank/DDBJ databases">
        <authorList>
            <person name="Ploux O."/>
        </authorList>
    </citation>
    <scope>NUCLEOTIDE SEQUENCE [LARGE SCALE GENOMIC DNA]</scope>
    <source>
        <strain evidence="7 8">UAMH 11012</strain>
    </source>
</reference>
<dbReference type="Gene3D" id="3.40.50.720">
    <property type="entry name" value="NAD(P)-binding Rossmann-like Domain"/>
    <property type="match status" value="1"/>
</dbReference>
<evidence type="ECO:0000313" key="7">
    <source>
        <dbReference type="EMBL" id="CZR55686.1"/>
    </source>
</evidence>
<dbReference type="Proteomes" id="UP000184330">
    <property type="component" value="Unassembled WGS sequence"/>
</dbReference>
<feature type="compositionally biased region" description="Polar residues" evidence="3">
    <location>
        <begin position="21"/>
        <end position="42"/>
    </location>
</feature>
<evidence type="ECO:0000256" key="4">
    <source>
        <dbReference type="SAM" id="Phobius"/>
    </source>
</evidence>
<keyword evidence="8" id="KW-1185">Reference proteome</keyword>
<dbReference type="PANTHER" id="PTHR43245:SF51">
    <property type="entry name" value="SHORT CHAIN DEHYDROGENASE_REDUCTASE FAMILY 42E, MEMBER 2"/>
    <property type="match status" value="1"/>
</dbReference>
<evidence type="ECO:0000313" key="8">
    <source>
        <dbReference type="Proteomes" id="UP000184330"/>
    </source>
</evidence>
<feature type="domain" description="3-beta hydroxysteroid dehydrogenase/isomerase" evidence="5">
    <location>
        <begin position="54"/>
        <end position="305"/>
    </location>
</feature>
<gene>
    <name evidence="7" type="ORF">PAC_05574</name>
</gene>
<evidence type="ECO:0000259" key="6">
    <source>
        <dbReference type="Pfam" id="PF01814"/>
    </source>
</evidence>
<name>A0A1L7WSE4_9HELO</name>
<keyword evidence="4" id="KW-0812">Transmembrane</keyword>
<accession>A0A1L7WSE4</accession>
<feature type="transmembrane region" description="Helical" evidence="4">
    <location>
        <begin position="697"/>
        <end position="717"/>
    </location>
</feature>
<dbReference type="Pfam" id="PF01814">
    <property type="entry name" value="Hemerythrin"/>
    <property type="match status" value="1"/>
</dbReference>
<protein>
    <submittedName>
        <fullName evidence="7">Uncharacterized protein</fullName>
    </submittedName>
</protein>
<dbReference type="InterPro" id="IPR050177">
    <property type="entry name" value="Lipid_A_modif_metabolic_enz"/>
</dbReference>
<evidence type="ECO:0000256" key="3">
    <source>
        <dbReference type="SAM" id="MobiDB-lite"/>
    </source>
</evidence>
<dbReference type="EMBL" id="FJOG01000007">
    <property type="protein sequence ID" value="CZR55686.1"/>
    <property type="molecule type" value="Genomic_DNA"/>
</dbReference>
<dbReference type="InterPro" id="IPR012312">
    <property type="entry name" value="Hemerythrin-like"/>
</dbReference>
<dbReference type="InterPro" id="IPR002225">
    <property type="entry name" value="3Beta_OHSteriod_DH/Estase"/>
</dbReference>
<dbReference type="GO" id="GO:0006694">
    <property type="term" value="P:steroid biosynthetic process"/>
    <property type="evidence" value="ECO:0007669"/>
    <property type="project" value="InterPro"/>
</dbReference>
<dbReference type="PANTHER" id="PTHR43245">
    <property type="entry name" value="BIFUNCTIONAL POLYMYXIN RESISTANCE PROTEIN ARNA"/>
    <property type="match status" value="1"/>
</dbReference>
<evidence type="ECO:0000256" key="2">
    <source>
        <dbReference type="ARBA" id="ARBA00023002"/>
    </source>
</evidence>
<dbReference type="Gene3D" id="1.20.120.520">
    <property type="entry name" value="nmb1532 protein domain like"/>
    <property type="match status" value="1"/>
</dbReference>
<organism evidence="7 8">
    <name type="scientific">Phialocephala subalpina</name>
    <dbReference type="NCBI Taxonomy" id="576137"/>
    <lineage>
        <taxon>Eukaryota</taxon>
        <taxon>Fungi</taxon>
        <taxon>Dikarya</taxon>
        <taxon>Ascomycota</taxon>
        <taxon>Pezizomycotina</taxon>
        <taxon>Leotiomycetes</taxon>
        <taxon>Helotiales</taxon>
        <taxon>Mollisiaceae</taxon>
        <taxon>Phialocephala</taxon>
        <taxon>Phialocephala fortinii species complex</taxon>
    </lineage>
</organism>
<feature type="compositionally biased region" description="Polar residues" evidence="3">
    <location>
        <begin position="1"/>
        <end position="14"/>
    </location>
</feature>
<proteinExistence type="inferred from homology"/>
<feature type="region of interest" description="Disordered" evidence="3">
    <location>
        <begin position="1"/>
        <end position="45"/>
    </location>
</feature>
<evidence type="ECO:0000259" key="5">
    <source>
        <dbReference type="Pfam" id="PF01073"/>
    </source>
</evidence>
<dbReference type="STRING" id="576137.A0A1L7WSE4"/>
<dbReference type="OrthoDB" id="10058185at2759"/>